<keyword evidence="3" id="KW-1185">Reference proteome</keyword>
<comment type="caution">
    <text evidence="2">The sequence shown here is derived from an EMBL/GenBank/DDBJ whole genome shotgun (WGS) entry which is preliminary data.</text>
</comment>
<dbReference type="Proteomes" id="UP000261082">
    <property type="component" value="Unassembled WGS sequence"/>
</dbReference>
<reference evidence="2 3" key="1">
    <citation type="journal article" date="2007" name="Int. J. Syst. Evol. Microbiol.">
        <title>Marixanthomonas ophiurae gen. nov., sp. nov., a marine bacterium of the family Flavobacteriaceae isolated from a deep-sea brittle star.</title>
        <authorList>
            <person name="Romanenko L.A."/>
            <person name="Uchino M."/>
            <person name="Frolova G.M."/>
            <person name="Mikhailov V.V."/>
        </authorList>
    </citation>
    <scope>NUCLEOTIDE SEQUENCE [LARGE SCALE GENOMIC DNA]</scope>
    <source>
        <strain evidence="2 3">KMM 3046</strain>
    </source>
</reference>
<keyword evidence="1" id="KW-1133">Transmembrane helix</keyword>
<dbReference type="EMBL" id="QVID01000002">
    <property type="protein sequence ID" value="RFN57857.1"/>
    <property type="molecule type" value="Genomic_DNA"/>
</dbReference>
<gene>
    <name evidence="2" type="ORF">DZ858_11465</name>
</gene>
<dbReference type="Pfam" id="PF13858">
    <property type="entry name" value="DUF4199"/>
    <property type="match status" value="1"/>
</dbReference>
<dbReference type="AlphaFoldDB" id="A0A3E1Q6U5"/>
<evidence type="ECO:0000256" key="1">
    <source>
        <dbReference type="SAM" id="Phobius"/>
    </source>
</evidence>
<name>A0A3E1Q6U5_9FLAO</name>
<sequence>MENQTASVKKIGLNYGLILALLTIGVSVIVYVLGMHLEQPWWQSVLNFIFMTVCIVYGLKAFKSGSGGFMSLGDALKTGLLISLIAGVIGSIFTYLFITVIEPDFIPQMLDATQEKMIEQNPNMTQEQMDMAMGMTEKFMSPWIMFAMGMIASLFFGFIISLISGLIMKQNRPTYE</sequence>
<protein>
    <submittedName>
        <fullName evidence="2">DUF4199 domain-containing protein</fullName>
    </submittedName>
</protein>
<evidence type="ECO:0000313" key="2">
    <source>
        <dbReference type="EMBL" id="RFN57857.1"/>
    </source>
</evidence>
<feature type="transmembrane region" description="Helical" evidence="1">
    <location>
        <begin position="143"/>
        <end position="167"/>
    </location>
</feature>
<keyword evidence="1" id="KW-0812">Transmembrane</keyword>
<evidence type="ECO:0000313" key="3">
    <source>
        <dbReference type="Proteomes" id="UP000261082"/>
    </source>
</evidence>
<feature type="transmembrane region" description="Helical" evidence="1">
    <location>
        <begin position="40"/>
        <end position="59"/>
    </location>
</feature>
<organism evidence="2 3">
    <name type="scientific">Marixanthomonas ophiurae</name>
    <dbReference type="NCBI Taxonomy" id="387659"/>
    <lineage>
        <taxon>Bacteria</taxon>
        <taxon>Pseudomonadati</taxon>
        <taxon>Bacteroidota</taxon>
        <taxon>Flavobacteriia</taxon>
        <taxon>Flavobacteriales</taxon>
        <taxon>Flavobacteriaceae</taxon>
        <taxon>Marixanthomonas</taxon>
    </lineage>
</organism>
<accession>A0A3E1Q6U5</accession>
<keyword evidence="1" id="KW-0472">Membrane</keyword>
<dbReference type="RefSeq" id="WP_117159806.1">
    <property type="nucleotide sequence ID" value="NZ_QVID01000002.1"/>
</dbReference>
<dbReference type="InterPro" id="IPR025250">
    <property type="entry name" value="DUF4199"/>
</dbReference>
<proteinExistence type="predicted"/>
<dbReference type="OrthoDB" id="1122768at2"/>
<feature type="transmembrane region" description="Helical" evidence="1">
    <location>
        <begin position="80"/>
        <end position="101"/>
    </location>
</feature>
<feature type="transmembrane region" description="Helical" evidence="1">
    <location>
        <begin position="12"/>
        <end position="34"/>
    </location>
</feature>